<dbReference type="InterPro" id="IPR036515">
    <property type="entry name" value="Transposase_17_sf"/>
</dbReference>
<dbReference type="GO" id="GO:0006313">
    <property type="term" value="P:DNA transposition"/>
    <property type="evidence" value="ECO:0007669"/>
    <property type="project" value="InterPro"/>
</dbReference>
<dbReference type="Proteomes" id="UP000677305">
    <property type="component" value="Chromosome"/>
</dbReference>
<dbReference type="KEGG" id="vgu:HYG85_02915"/>
<dbReference type="PANTHER" id="PTHR34322:SF2">
    <property type="entry name" value="TRANSPOSASE IS200-LIKE DOMAIN-CONTAINING PROTEIN"/>
    <property type="match status" value="1"/>
</dbReference>
<protein>
    <submittedName>
        <fullName evidence="2">Transposase</fullName>
    </submittedName>
</protein>
<dbReference type="PANTHER" id="PTHR34322">
    <property type="entry name" value="TRANSPOSASE, Y1_TNP DOMAIN-CONTAINING"/>
    <property type="match status" value="1"/>
</dbReference>
<organism evidence="2 3">
    <name type="scientific">Vallitalea guaymasensis</name>
    <dbReference type="NCBI Taxonomy" id="1185412"/>
    <lineage>
        <taxon>Bacteria</taxon>
        <taxon>Bacillati</taxon>
        <taxon>Bacillota</taxon>
        <taxon>Clostridia</taxon>
        <taxon>Lachnospirales</taxon>
        <taxon>Vallitaleaceae</taxon>
        <taxon>Vallitalea</taxon>
    </lineage>
</organism>
<feature type="domain" description="Transposase IS200-like" evidence="1">
    <location>
        <begin position="9"/>
        <end position="122"/>
    </location>
</feature>
<dbReference type="EMBL" id="CP058561">
    <property type="protein sequence ID" value="QUH27920.1"/>
    <property type="molecule type" value="Genomic_DNA"/>
</dbReference>
<accession>A0A8J8M829</accession>
<dbReference type="SMART" id="SM01321">
    <property type="entry name" value="Y1_Tnp"/>
    <property type="match status" value="1"/>
</dbReference>
<dbReference type="Pfam" id="PF01797">
    <property type="entry name" value="Y1_Tnp"/>
    <property type="match status" value="1"/>
</dbReference>
<gene>
    <name evidence="2" type="ORF">HYG85_02915</name>
</gene>
<sequence>MARQRRERSKSGIYHIMLRGIDKRNIFLDDEDREKFLYTLLKAKQSGGFSLYAYCLMDNHIHLLIKENEEIGNSIKRITVSYVQWHNNKYGRSGHLFENRYKSEVVESENYLLKVARYIHQNPVKADIIKSPSVYVWSSYNKYIDKYYGDNVQLDTDNILNYFNNIEKFEEYMMKPNADQCLEYYNKTKLTDNELKDQLEAKYDIKDINNISKSNRDRMILQIRKETGASIRQLSRVLGLGRGIIENATKIG</sequence>
<name>A0A8J8M829_9FIRM</name>
<dbReference type="RefSeq" id="WP_212692208.1">
    <property type="nucleotide sequence ID" value="NZ_CP058561.1"/>
</dbReference>
<keyword evidence="3" id="KW-1185">Reference proteome</keyword>
<dbReference type="Gene3D" id="3.30.70.1290">
    <property type="entry name" value="Transposase IS200-like"/>
    <property type="match status" value="1"/>
</dbReference>
<dbReference type="GO" id="GO:0004803">
    <property type="term" value="F:transposase activity"/>
    <property type="evidence" value="ECO:0007669"/>
    <property type="project" value="InterPro"/>
</dbReference>
<proteinExistence type="predicted"/>
<dbReference type="AlphaFoldDB" id="A0A8J8M829"/>
<dbReference type="InterPro" id="IPR002686">
    <property type="entry name" value="Transposase_17"/>
</dbReference>
<reference evidence="2 3" key="1">
    <citation type="submission" date="2020-07" db="EMBL/GenBank/DDBJ databases">
        <title>Vallitalea guaymasensis genome.</title>
        <authorList>
            <person name="Postec A."/>
        </authorList>
    </citation>
    <scope>NUCLEOTIDE SEQUENCE [LARGE SCALE GENOMIC DNA]</scope>
    <source>
        <strain evidence="2 3">Ra1766G1</strain>
    </source>
</reference>
<dbReference type="GO" id="GO:0003677">
    <property type="term" value="F:DNA binding"/>
    <property type="evidence" value="ECO:0007669"/>
    <property type="project" value="InterPro"/>
</dbReference>
<dbReference type="SUPFAM" id="SSF143422">
    <property type="entry name" value="Transposase IS200-like"/>
    <property type="match status" value="1"/>
</dbReference>
<evidence type="ECO:0000259" key="1">
    <source>
        <dbReference type="SMART" id="SM01321"/>
    </source>
</evidence>
<evidence type="ECO:0000313" key="2">
    <source>
        <dbReference type="EMBL" id="QUH27920.1"/>
    </source>
</evidence>
<evidence type="ECO:0000313" key="3">
    <source>
        <dbReference type="Proteomes" id="UP000677305"/>
    </source>
</evidence>